<dbReference type="OMA" id="ICKSGIT"/>
<dbReference type="PANTHER" id="PTHR10848">
    <property type="entry name" value="MEIOTIC RECOMBINATION PROTEIN SPO11"/>
    <property type="match status" value="1"/>
</dbReference>
<gene>
    <name evidence="13" type="ORF">CL6EHI_125320</name>
</gene>
<dbReference type="VEuPathDB" id="AmoebaDB:EHI5A_038050"/>
<evidence type="ECO:0000256" key="6">
    <source>
        <dbReference type="ARBA" id="ARBA00022842"/>
    </source>
</evidence>
<dbReference type="CDD" id="cd00223">
    <property type="entry name" value="TOPRIM_TopoIIB_SPO"/>
    <property type="match status" value="1"/>
</dbReference>
<dbReference type="InterPro" id="IPR036078">
    <property type="entry name" value="Spo11/TopoVI_A_sf"/>
</dbReference>
<dbReference type="EC" id="5.6.2.2" evidence="4"/>
<dbReference type="VEuPathDB" id="AmoebaDB:KM1_056380"/>
<reference evidence="13 14" key="1">
    <citation type="submission" date="2016-05" db="EMBL/GenBank/DDBJ databases">
        <title>First whole genome sequencing of Entamoeba histolytica HM1:IMSS-clone-6.</title>
        <authorList>
            <person name="Mukherjee Avik.K."/>
            <person name="Izumyama S."/>
            <person name="Nakada-Tsukui K."/>
            <person name="Nozaki T."/>
        </authorList>
    </citation>
    <scope>NUCLEOTIDE SEQUENCE [LARGE SCALE GENOMIC DNA]</scope>
    <source>
        <strain evidence="13 14">HM1:IMSS clone 6</strain>
    </source>
</reference>
<dbReference type="GO" id="GO:0046872">
    <property type="term" value="F:metal ion binding"/>
    <property type="evidence" value="ECO:0007669"/>
    <property type="project" value="UniProtKB-KW"/>
</dbReference>
<keyword evidence="9 10" id="KW-0413">Isomerase</keyword>
<name>A0A5K1UP58_ENTHI</name>
<comment type="similarity">
    <text evidence="3 10">Belongs to the TOP6A family.</text>
</comment>
<comment type="catalytic activity">
    <reaction evidence="1 10">
        <text>ATP-dependent breakage, passage and rejoining of double-stranded DNA.</text>
        <dbReference type="EC" id="5.6.2.2"/>
    </reaction>
</comment>
<dbReference type="Pfam" id="PF21180">
    <property type="entry name" value="TOP6A-Spo11_Toprim"/>
    <property type="match status" value="1"/>
</dbReference>
<dbReference type="Gene3D" id="3.40.1360.10">
    <property type="match status" value="1"/>
</dbReference>
<dbReference type="GO" id="GO:0007131">
    <property type="term" value="P:reciprocal meiotic recombination"/>
    <property type="evidence" value="ECO:0007669"/>
    <property type="project" value="TreeGrafter"/>
</dbReference>
<feature type="domain" description="Topoisomerase 6 subunit A/Spo11 TOPRIM" evidence="12">
    <location>
        <begin position="157"/>
        <end position="320"/>
    </location>
</feature>
<evidence type="ECO:0000256" key="3">
    <source>
        <dbReference type="ARBA" id="ARBA00006559"/>
    </source>
</evidence>
<comment type="caution">
    <text evidence="13">The sequence shown here is derived from an EMBL/GenBank/DDBJ whole genome shotgun (WGS) entry which is preliminary data.</text>
</comment>
<dbReference type="GO" id="GO:0000228">
    <property type="term" value="C:nuclear chromosome"/>
    <property type="evidence" value="ECO:0007669"/>
    <property type="project" value="TreeGrafter"/>
</dbReference>
<evidence type="ECO:0000256" key="8">
    <source>
        <dbReference type="ARBA" id="ARBA00023125"/>
    </source>
</evidence>
<evidence type="ECO:0000256" key="10">
    <source>
        <dbReference type="PROSITE-ProRule" id="PRU01385"/>
    </source>
</evidence>
<dbReference type="Gene3D" id="1.10.10.10">
    <property type="entry name" value="Winged helix-like DNA-binding domain superfamily/Winged helix DNA-binding domain"/>
    <property type="match status" value="1"/>
</dbReference>
<protein>
    <recommendedName>
        <fullName evidence="4">DNA topoisomerase (ATP-hydrolyzing)</fullName>
        <ecNumber evidence="4">5.6.2.2</ecNumber>
    </recommendedName>
</protein>
<keyword evidence="7 10" id="KW-0799">Topoisomerase</keyword>
<accession>A0A5K1UP58</accession>
<dbReference type="InterPro" id="IPR013049">
    <property type="entry name" value="Spo11/TopoVI_A_N"/>
</dbReference>
<dbReference type="InterPro" id="IPR034136">
    <property type="entry name" value="TOPRIM_Topo6A/Spo11"/>
</dbReference>
<dbReference type="PROSITE" id="PS52041">
    <property type="entry name" value="TOPO_IIB"/>
    <property type="match status" value="1"/>
</dbReference>
<evidence type="ECO:0000256" key="5">
    <source>
        <dbReference type="ARBA" id="ARBA00022723"/>
    </source>
</evidence>
<dbReference type="InterPro" id="IPR036388">
    <property type="entry name" value="WH-like_DNA-bd_sf"/>
</dbReference>
<keyword evidence="6" id="KW-0460">Magnesium</keyword>
<feature type="domain" description="Spo11/DNA topoisomerase VI subunit A N-terminal" evidence="11">
    <location>
        <begin position="49"/>
        <end position="104"/>
    </location>
</feature>
<dbReference type="GO" id="GO:0042138">
    <property type="term" value="P:meiotic DNA double-strand break formation"/>
    <property type="evidence" value="ECO:0007669"/>
    <property type="project" value="TreeGrafter"/>
</dbReference>
<comment type="cofactor">
    <cofactor evidence="2">
        <name>Mg(2+)</name>
        <dbReference type="ChEBI" id="CHEBI:18420"/>
    </cofactor>
</comment>
<evidence type="ECO:0000256" key="1">
    <source>
        <dbReference type="ARBA" id="ARBA00000185"/>
    </source>
</evidence>
<proteinExistence type="inferred from homology"/>
<dbReference type="VEuPathDB" id="AmoebaDB:EHI7A_024890"/>
<dbReference type="SUPFAM" id="SSF56726">
    <property type="entry name" value="DNA topoisomerase IV, alpha subunit"/>
    <property type="match status" value="1"/>
</dbReference>
<organism evidence="13 14">
    <name type="scientific">Entamoeba histolytica</name>
    <dbReference type="NCBI Taxonomy" id="5759"/>
    <lineage>
        <taxon>Eukaryota</taxon>
        <taxon>Amoebozoa</taxon>
        <taxon>Evosea</taxon>
        <taxon>Archamoebae</taxon>
        <taxon>Mastigamoebida</taxon>
        <taxon>Entamoebidae</taxon>
        <taxon>Entamoeba</taxon>
    </lineage>
</organism>
<dbReference type="GO" id="GO:0003918">
    <property type="term" value="F:DNA topoisomerase type II (double strand cut, ATP-hydrolyzing) activity"/>
    <property type="evidence" value="ECO:0007669"/>
    <property type="project" value="UniProtKB-UniRule"/>
</dbReference>
<dbReference type="PANTHER" id="PTHR10848:SF0">
    <property type="entry name" value="MEIOTIC RECOMBINATION PROTEIN SPO11"/>
    <property type="match status" value="1"/>
</dbReference>
<dbReference type="VEuPathDB" id="AmoebaDB:EHI8A_022500"/>
<dbReference type="GO" id="GO:0003677">
    <property type="term" value="F:DNA binding"/>
    <property type="evidence" value="ECO:0007669"/>
    <property type="project" value="UniProtKB-UniRule"/>
</dbReference>
<dbReference type="FunFam" id="3.40.1360.10:FF:000022">
    <property type="entry name" value="Topoisomerase, putative"/>
    <property type="match status" value="1"/>
</dbReference>
<keyword evidence="5" id="KW-0479">Metal-binding</keyword>
<evidence type="ECO:0000313" key="14">
    <source>
        <dbReference type="Proteomes" id="UP000078387"/>
    </source>
</evidence>
<evidence type="ECO:0000256" key="7">
    <source>
        <dbReference type="ARBA" id="ARBA00023029"/>
    </source>
</evidence>
<evidence type="ECO:0000256" key="4">
    <source>
        <dbReference type="ARBA" id="ARBA00012895"/>
    </source>
</evidence>
<dbReference type="PRINTS" id="PR01550">
    <property type="entry name" value="TOP6AFAMILY"/>
</dbReference>
<dbReference type="AlphaFoldDB" id="A0A5K1UP58"/>
<sequence length="340" mass="39099">MTNSNDVICIIEEIIQFVVKGLAQRHQFPLLQTQRNCNVRCPRLTVKKKKYFKFLVILSTIHELILSNKQFTVRELYYTHKTIFKDQTELENLIGDVKLLFGVNDLNVLHLTHTPRGILYGEVTLVTPIYVMDFTKKLQLPILSSPFQFIIPSQRCFLLIVEKEAFFERLIQSHLIDQFPCIILCSRGFPDNSTFTIAHHLTQKPNIIPCCLVDGDVYGIEIFLTFLCGGWKKNRLSGTSKPSDDGISLLRWSLLRPSDYKGVSPLTNREKIIASHMLESEVVKYNQEIELEIKTLLKNNTKMELDELANTNVSFFETTIISSCLSHSTLFKIPTDVKKN</sequence>
<evidence type="ECO:0000256" key="9">
    <source>
        <dbReference type="ARBA" id="ARBA00023235"/>
    </source>
</evidence>
<dbReference type="InterPro" id="IPR002815">
    <property type="entry name" value="Spo11/TopoVI_A"/>
</dbReference>
<evidence type="ECO:0000259" key="11">
    <source>
        <dbReference type="Pfam" id="PF04406"/>
    </source>
</evidence>
<dbReference type="Pfam" id="PF04406">
    <property type="entry name" value="TP6A_N"/>
    <property type="match status" value="1"/>
</dbReference>
<feature type="active site" description="O-(5'-phospho-DNA)-tyrosine intermediate" evidence="10">
    <location>
        <position position="78"/>
    </location>
</feature>
<evidence type="ECO:0000256" key="2">
    <source>
        <dbReference type="ARBA" id="ARBA00001946"/>
    </source>
</evidence>
<dbReference type="Proteomes" id="UP000078387">
    <property type="component" value="Unassembled WGS sequence"/>
</dbReference>
<dbReference type="GO" id="GO:0000706">
    <property type="term" value="P:meiotic DNA double-strand break processing"/>
    <property type="evidence" value="ECO:0007669"/>
    <property type="project" value="TreeGrafter"/>
</dbReference>
<dbReference type="EMBL" id="BDEQ01000001">
    <property type="protein sequence ID" value="GAT96904.1"/>
    <property type="molecule type" value="Genomic_DNA"/>
</dbReference>
<evidence type="ECO:0000313" key="13">
    <source>
        <dbReference type="EMBL" id="GAT96904.1"/>
    </source>
</evidence>
<dbReference type="GO" id="GO:0005524">
    <property type="term" value="F:ATP binding"/>
    <property type="evidence" value="ECO:0007669"/>
    <property type="project" value="InterPro"/>
</dbReference>
<keyword evidence="8 10" id="KW-0238">DNA-binding</keyword>
<dbReference type="VEuPathDB" id="AmoebaDB:EHI_125320"/>
<evidence type="ECO:0000259" key="12">
    <source>
        <dbReference type="Pfam" id="PF21180"/>
    </source>
</evidence>